<evidence type="ECO:0000256" key="3">
    <source>
        <dbReference type="ARBA" id="ARBA00023180"/>
    </source>
</evidence>
<dbReference type="PROSITE" id="PS50104">
    <property type="entry name" value="TIR"/>
    <property type="match status" value="1"/>
</dbReference>
<dbReference type="Gene3D" id="2.60.40.10">
    <property type="entry name" value="Immunoglobulins"/>
    <property type="match status" value="1"/>
</dbReference>
<keyword evidence="2" id="KW-1015">Disulfide bond</keyword>
<name>A0ABD3W403_SINWO</name>
<proteinExistence type="inferred from homology"/>
<dbReference type="InterPro" id="IPR013783">
    <property type="entry name" value="Ig-like_fold"/>
</dbReference>
<feature type="domain" description="TIR" evidence="6">
    <location>
        <begin position="612"/>
        <end position="751"/>
    </location>
</feature>
<evidence type="ECO:0000256" key="4">
    <source>
        <dbReference type="ARBA" id="ARBA00023319"/>
    </source>
</evidence>
<dbReference type="AlphaFoldDB" id="A0ABD3W403"/>
<evidence type="ECO:0008006" key="10">
    <source>
        <dbReference type="Google" id="ProtNLM"/>
    </source>
</evidence>
<keyword evidence="3" id="KW-0325">Glycoprotein</keyword>
<accession>A0ABD3W403</accession>
<feature type="transmembrane region" description="Helical" evidence="5">
    <location>
        <begin position="143"/>
        <end position="169"/>
    </location>
</feature>
<keyword evidence="4" id="KW-0393">Immunoglobulin domain</keyword>
<evidence type="ECO:0000313" key="8">
    <source>
        <dbReference type="EMBL" id="KAL3868136.1"/>
    </source>
</evidence>
<dbReference type="PANTHER" id="PTHR11890">
    <property type="entry name" value="INTERLEUKIN-1 RECEPTOR FAMILY MEMBER"/>
    <property type="match status" value="1"/>
</dbReference>
<feature type="transmembrane region" description="Helical" evidence="5">
    <location>
        <begin position="546"/>
        <end position="568"/>
    </location>
</feature>
<dbReference type="Gene3D" id="3.40.50.10140">
    <property type="entry name" value="Toll/interleukin-1 receptor homology (TIR) domain"/>
    <property type="match status" value="1"/>
</dbReference>
<dbReference type="InterPro" id="IPR035897">
    <property type="entry name" value="Toll_tir_struct_dom_sf"/>
</dbReference>
<dbReference type="SUPFAM" id="SSF48726">
    <property type="entry name" value="Immunoglobulin"/>
    <property type="match status" value="1"/>
</dbReference>
<comment type="similarity">
    <text evidence="1">Belongs to the interleukin-1 receptor family.</text>
</comment>
<comment type="caution">
    <text evidence="8">The sequence shown here is derived from an EMBL/GenBank/DDBJ whole genome shotgun (WGS) entry which is preliminary data.</text>
</comment>
<feature type="transmembrane region" description="Helical" evidence="5">
    <location>
        <begin position="34"/>
        <end position="54"/>
    </location>
</feature>
<dbReference type="EMBL" id="JBJQND010000008">
    <property type="protein sequence ID" value="KAL3868136.1"/>
    <property type="molecule type" value="Genomic_DNA"/>
</dbReference>
<dbReference type="InterPro" id="IPR000157">
    <property type="entry name" value="TIR_dom"/>
</dbReference>
<evidence type="ECO:0000259" key="6">
    <source>
        <dbReference type="PROSITE" id="PS50104"/>
    </source>
</evidence>
<reference evidence="8 9" key="1">
    <citation type="submission" date="2024-11" db="EMBL/GenBank/DDBJ databases">
        <title>Chromosome-level genome assembly of the freshwater bivalve Anodonta woodiana.</title>
        <authorList>
            <person name="Chen X."/>
        </authorList>
    </citation>
    <scope>NUCLEOTIDE SEQUENCE [LARGE SCALE GENOMIC DNA]</scope>
    <source>
        <strain evidence="8">MN2024</strain>
        <tissue evidence="8">Gills</tissue>
    </source>
</reference>
<organism evidence="8 9">
    <name type="scientific">Sinanodonta woodiana</name>
    <name type="common">Chinese pond mussel</name>
    <name type="synonym">Anodonta woodiana</name>
    <dbReference type="NCBI Taxonomy" id="1069815"/>
    <lineage>
        <taxon>Eukaryota</taxon>
        <taxon>Metazoa</taxon>
        <taxon>Spiralia</taxon>
        <taxon>Lophotrochozoa</taxon>
        <taxon>Mollusca</taxon>
        <taxon>Bivalvia</taxon>
        <taxon>Autobranchia</taxon>
        <taxon>Heteroconchia</taxon>
        <taxon>Palaeoheterodonta</taxon>
        <taxon>Unionida</taxon>
        <taxon>Unionoidea</taxon>
        <taxon>Unionidae</taxon>
        <taxon>Unioninae</taxon>
        <taxon>Sinanodonta</taxon>
    </lineage>
</organism>
<evidence type="ECO:0000256" key="2">
    <source>
        <dbReference type="ARBA" id="ARBA00023157"/>
    </source>
</evidence>
<feature type="transmembrane region" description="Helical" evidence="5">
    <location>
        <begin position="6"/>
        <end position="27"/>
    </location>
</feature>
<gene>
    <name evidence="8" type="ORF">ACJMK2_040972</name>
</gene>
<evidence type="ECO:0000256" key="5">
    <source>
        <dbReference type="SAM" id="Phobius"/>
    </source>
</evidence>
<dbReference type="InterPro" id="IPR007110">
    <property type="entry name" value="Ig-like_dom"/>
</dbReference>
<keyword evidence="5" id="KW-0812">Transmembrane</keyword>
<feature type="domain" description="Ig-like" evidence="7">
    <location>
        <begin position="242"/>
        <end position="338"/>
    </location>
</feature>
<evidence type="ECO:0000259" key="7">
    <source>
        <dbReference type="PROSITE" id="PS50835"/>
    </source>
</evidence>
<keyword evidence="5" id="KW-1133">Transmembrane helix</keyword>
<dbReference type="SUPFAM" id="SSF52200">
    <property type="entry name" value="Toll/Interleukin receptor TIR domain"/>
    <property type="match status" value="1"/>
</dbReference>
<evidence type="ECO:0000256" key="1">
    <source>
        <dbReference type="ARBA" id="ARBA00009752"/>
    </source>
</evidence>
<dbReference type="Pfam" id="PF13676">
    <property type="entry name" value="TIR_2"/>
    <property type="match status" value="1"/>
</dbReference>
<dbReference type="InterPro" id="IPR015621">
    <property type="entry name" value="IL-1_rcpt_fam"/>
</dbReference>
<protein>
    <recommendedName>
        <fullName evidence="10">TIR domain-containing protein</fullName>
    </recommendedName>
</protein>
<dbReference type="PANTHER" id="PTHR11890:SF18">
    <property type="entry name" value="LYMPHOCYTE ACTIVATION GENE 3 PROTEIN"/>
    <property type="match status" value="1"/>
</dbReference>
<dbReference type="InterPro" id="IPR036179">
    <property type="entry name" value="Ig-like_dom_sf"/>
</dbReference>
<dbReference type="Proteomes" id="UP001634394">
    <property type="component" value="Unassembled WGS sequence"/>
</dbReference>
<keyword evidence="9" id="KW-1185">Reference proteome</keyword>
<sequence length="752" mass="88791">MKLKVLHFLALYCVNCIALLIALLWLLDQNNDNYLSLTWLTILLYICFTHLTLYKPTSGKGIFRKIANIVIYTCVSWQSVYTYIKLYSISSPDSWRLVQPDNVYPFIRFDHIYECLLDEGGSFLKIVTVFMVKALKRFNILNILLYVIYLCFHAVIFVFILDSLFIYAYKLAECNVFNENNFIINIDAFGYEANTRPLHYFELEHGSDAFSWDMCKVNYKQTMYNNKTLKWQITQYDVTLDPFIQETVTRKTSHYDRQIGDDLSLNCKFNYYYFRYLAAEKCEHFWMKNGQMVTNSDRHRSNINTKLKSSWTGSEYISVAMKLDIQILQKNDMGMYHCVLKCLHKYQLMGHTSYSLQTEYVINSYFVKELQPLTTYRRVPVGIMVYISSIVYSSATDHVTFEYLINHKTIDELGPELSCSLFVRLYFLFNSKELIKERIPYFALERLDNFHLMSGIFCNHGSHYGSHRLILWRNFFNITKRKWELIEIPHYKTVVLLPDHTKSILPFHNNSNVYDEIVEKIESGIIRDEIDTYILKIIKYNEDNNFLIVTWIVLSISLLIILVVAVVLHKISCLYFHWTVKKASLFILEGRMFPAICDEKTLADLDDQKKPHEFDYFISNAEVDRSLVHETLVPLLEQKYRAKVCLIDRDLPQGRTLLNALQWGISRSRRIIVVLSPSYIEDNFCNKMQLEHLILPDLYEGNRGPTDVLLLMIQQCKIPQAIRWNLDIEHIDWTSDASDRTKWDRLERWASM</sequence>
<keyword evidence="5" id="KW-0472">Membrane</keyword>
<evidence type="ECO:0000313" key="9">
    <source>
        <dbReference type="Proteomes" id="UP001634394"/>
    </source>
</evidence>
<dbReference type="PROSITE" id="PS50835">
    <property type="entry name" value="IG_LIKE"/>
    <property type="match status" value="1"/>
</dbReference>